<keyword evidence="3" id="KW-1185">Reference proteome</keyword>
<sequence length="201" mass="22832">MVQRALTLTTHTAGNARRTRCHYNRLATNSCDSESLLEEKQQELQQAEEKLLYKAVKRETHTIEYYKVAEIEKRLDHNPGQAKDNSRKTSGQHNAEANPRHTPVGTMELMEHRSNHVRPESHDTSTNIPDLHKVEKEQPGVTPRDTKQPSENDVSSPGMATLDLHKVEGPQAESPMHLGHATRSGNYTLRCHHRRHQGVGY</sequence>
<evidence type="ECO:0000256" key="1">
    <source>
        <dbReference type="SAM" id="MobiDB-lite"/>
    </source>
</evidence>
<feature type="region of interest" description="Disordered" evidence="1">
    <location>
        <begin position="75"/>
        <end position="159"/>
    </location>
</feature>
<proteinExistence type="predicted"/>
<dbReference type="EMBL" id="NMUH01001868">
    <property type="protein sequence ID" value="MQL96032.1"/>
    <property type="molecule type" value="Genomic_DNA"/>
</dbReference>
<feature type="compositionally biased region" description="Basic and acidic residues" evidence="1">
    <location>
        <begin position="109"/>
        <end position="123"/>
    </location>
</feature>
<reference evidence="2" key="1">
    <citation type="submission" date="2017-07" db="EMBL/GenBank/DDBJ databases">
        <title>Taro Niue Genome Assembly and Annotation.</title>
        <authorList>
            <person name="Atibalentja N."/>
            <person name="Keating K."/>
            <person name="Fields C.J."/>
        </authorList>
    </citation>
    <scope>NUCLEOTIDE SEQUENCE</scope>
    <source>
        <strain evidence="2">Niue_2</strain>
        <tissue evidence="2">Leaf</tissue>
    </source>
</reference>
<organism evidence="2 3">
    <name type="scientific">Colocasia esculenta</name>
    <name type="common">Wild taro</name>
    <name type="synonym">Arum esculentum</name>
    <dbReference type="NCBI Taxonomy" id="4460"/>
    <lineage>
        <taxon>Eukaryota</taxon>
        <taxon>Viridiplantae</taxon>
        <taxon>Streptophyta</taxon>
        <taxon>Embryophyta</taxon>
        <taxon>Tracheophyta</taxon>
        <taxon>Spermatophyta</taxon>
        <taxon>Magnoliopsida</taxon>
        <taxon>Liliopsida</taxon>
        <taxon>Araceae</taxon>
        <taxon>Aroideae</taxon>
        <taxon>Colocasieae</taxon>
        <taxon>Colocasia</taxon>
    </lineage>
</organism>
<name>A0A843VBZ0_COLES</name>
<comment type="caution">
    <text evidence="2">The sequence shown here is derived from an EMBL/GenBank/DDBJ whole genome shotgun (WGS) entry which is preliminary data.</text>
</comment>
<protein>
    <submittedName>
        <fullName evidence="2">Uncharacterized protein</fullName>
    </submittedName>
</protein>
<dbReference type="AlphaFoldDB" id="A0A843VBZ0"/>
<evidence type="ECO:0000313" key="3">
    <source>
        <dbReference type="Proteomes" id="UP000652761"/>
    </source>
</evidence>
<feature type="compositionally biased region" description="Basic and acidic residues" evidence="1">
    <location>
        <begin position="130"/>
        <end position="150"/>
    </location>
</feature>
<accession>A0A843VBZ0</accession>
<gene>
    <name evidence="2" type="ORF">Taro_028709</name>
</gene>
<dbReference type="Proteomes" id="UP000652761">
    <property type="component" value="Unassembled WGS sequence"/>
</dbReference>
<evidence type="ECO:0000313" key="2">
    <source>
        <dbReference type="EMBL" id="MQL96032.1"/>
    </source>
</evidence>